<sequence length="403" mass="46185">MIERIKQYFGQGNSFYGLEIFQFQGEANYHLIHVVKKGKELEITESLEFKDFNSLMGHIKTSMPIHVSFNLDTIITRFMDAQSNLDKNAAIDKLFPGLKPEKFYFQTVAIKGCLAISICKKKEIDMYLEKFKKLNLVGLSLGTAGLYPIIEHVDQKIVYFNTKKIICAGSEGIHTIMENKDNEIYRYNINGLDLNSSDLLGFSGVLGFLSGFGPKYSNLENTIAELRSSFANNRTFNLLLPNFIFLLFFVLLINFIFFNFYNEKIKSLKSDITFDLENKEMLAKTNRRLDEKEKKISALTSLSNSKSSYFIDRLATMVPESVMFTELQYQPFQKPVQPKKSISVYENTISLSGTSSKSVDFSAWVGAIEEIPWVKSVENLHYDYIKGNVSEFKLSIYVEDIKK</sequence>
<proteinExistence type="predicted"/>
<dbReference type="AlphaFoldDB" id="A0A964TEJ5"/>
<dbReference type="EMBL" id="JAAABI010000014">
    <property type="protein sequence ID" value="NAY93492.1"/>
    <property type="molecule type" value="Genomic_DNA"/>
</dbReference>
<keyword evidence="1" id="KW-1133">Transmembrane helix</keyword>
<protein>
    <recommendedName>
        <fullName evidence="4">Fimbrial assembly protein PilN</fullName>
    </recommendedName>
</protein>
<gene>
    <name evidence="2" type="ORF">GTQ34_16390</name>
</gene>
<name>A0A964TEJ5_9FLAO</name>
<keyword evidence="1" id="KW-0472">Membrane</keyword>
<keyword evidence="3" id="KW-1185">Reference proteome</keyword>
<evidence type="ECO:0000313" key="3">
    <source>
        <dbReference type="Proteomes" id="UP000667650"/>
    </source>
</evidence>
<evidence type="ECO:0008006" key="4">
    <source>
        <dbReference type="Google" id="ProtNLM"/>
    </source>
</evidence>
<keyword evidence="1" id="KW-0812">Transmembrane</keyword>
<organism evidence="2 3">
    <name type="scientific">Flagellimonas ochracea</name>
    <dbReference type="NCBI Taxonomy" id="2696472"/>
    <lineage>
        <taxon>Bacteria</taxon>
        <taxon>Pseudomonadati</taxon>
        <taxon>Bacteroidota</taxon>
        <taxon>Flavobacteriia</taxon>
        <taxon>Flavobacteriales</taxon>
        <taxon>Flavobacteriaceae</taxon>
        <taxon>Flagellimonas</taxon>
    </lineage>
</organism>
<evidence type="ECO:0000256" key="1">
    <source>
        <dbReference type="SAM" id="Phobius"/>
    </source>
</evidence>
<feature type="transmembrane region" description="Helical" evidence="1">
    <location>
        <begin position="238"/>
        <end position="261"/>
    </location>
</feature>
<accession>A0A964TEJ5</accession>
<dbReference type="RefSeq" id="WP_166524903.1">
    <property type="nucleotide sequence ID" value="NZ_JAAABI010000014.1"/>
</dbReference>
<comment type="caution">
    <text evidence="2">The sequence shown here is derived from an EMBL/GenBank/DDBJ whole genome shotgun (WGS) entry which is preliminary data.</text>
</comment>
<evidence type="ECO:0000313" key="2">
    <source>
        <dbReference type="EMBL" id="NAY93492.1"/>
    </source>
</evidence>
<reference evidence="2" key="1">
    <citation type="submission" date="2020-01" db="EMBL/GenBank/DDBJ databases">
        <title>Muricauda ochracea sp. nov., isolated from a tidal flat of Garorim bay in Korea.</title>
        <authorList>
            <person name="Kim D."/>
            <person name="Yoo Y."/>
            <person name="Kim J.-J."/>
        </authorList>
    </citation>
    <scope>NUCLEOTIDE SEQUENCE</scope>
    <source>
        <strain evidence="2">JGD-17</strain>
    </source>
</reference>
<dbReference type="Proteomes" id="UP000667650">
    <property type="component" value="Unassembled WGS sequence"/>
</dbReference>